<dbReference type="Proteomes" id="UP000287651">
    <property type="component" value="Unassembled WGS sequence"/>
</dbReference>
<sequence length="139" mass="15240">MIPIINSSSSPRLRAIPRTVSVSSPFREITSHRSDVVATNASRPSHAIFLLCSQTQPQALPHPSSFGPALGFLPCPVGTAHKERGNEQDEQEVGYSQRAEEAQSGVSTEKRSHKERLIIAETHLDLLKASLKELYQGLE</sequence>
<evidence type="ECO:0000313" key="3">
    <source>
        <dbReference type="Proteomes" id="UP000287651"/>
    </source>
</evidence>
<evidence type="ECO:0000256" key="1">
    <source>
        <dbReference type="SAM" id="MobiDB-lite"/>
    </source>
</evidence>
<reference evidence="2 3" key="1">
    <citation type="journal article" date="2014" name="Agronomy (Basel)">
        <title>A Draft Genome Sequence for Ensete ventricosum, the Drought-Tolerant Tree Against Hunger.</title>
        <authorList>
            <person name="Harrison J."/>
            <person name="Moore K.A."/>
            <person name="Paszkiewicz K."/>
            <person name="Jones T."/>
            <person name="Grant M."/>
            <person name="Ambacheew D."/>
            <person name="Muzemil S."/>
            <person name="Studholme D.J."/>
        </authorList>
    </citation>
    <scope>NUCLEOTIDE SEQUENCE [LARGE SCALE GENOMIC DNA]</scope>
</reference>
<protein>
    <submittedName>
        <fullName evidence="2">Uncharacterized protein</fullName>
    </submittedName>
</protein>
<gene>
    <name evidence="2" type="ORF">B296_00049708</name>
</gene>
<proteinExistence type="predicted"/>
<dbReference type="EMBL" id="AMZH03013452">
    <property type="protein sequence ID" value="RRT49242.1"/>
    <property type="molecule type" value="Genomic_DNA"/>
</dbReference>
<feature type="region of interest" description="Disordered" evidence="1">
    <location>
        <begin position="77"/>
        <end position="114"/>
    </location>
</feature>
<comment type="caution">
    <text evidence="2">The sequence shown here is derived from an EMBL/GenBank/DDBJ whole genome shotgun (WGS) entry which is preliminary data.</text>
</comment>
<organism evidence="2 3">
    <name type="scientific">Ensete ventricosum</name>
    <name type="common">Abyssinian banana</name>
    <name type="synonym">Musa ensete</name>
    <dbReference type="NCBI Taxonomy" id="4639"/>
    <lineage>
        <taxon>Eukaryota</taxon>
        <taxon>Viridiplantae</taxon>
        <taxon>Streptophyta</taxon>
        <taxon>Embryophyta</taxon>
        <taxon>Tracheophyta</taxon>
        <taxon>Spermatophyta</taxon>
        <taxon>Magnoliopsida</taxon>
        <taxon>Liliopsida</taxon>
        <taxon>Zingiberales</taxon>
        <taxon>Musaceae</taxon>
        <taxon>Ensete</taxon>
    </lineage>
</organism>
<name>A0A426YBW0_ENSVE</name>
<evidence type="ECO:0000313" key="2">
    <source>
        <dbReference type="EMBL" id="RRT49242.1"/>
    </source>
</evidence>
<accession>A0A426YBW0</accession>
<dbReference type="AlphaFoldDB" id="A0A426YBW0"/>